<organism evidence="3 4">
    <name type="scientific">Plakobranchus ocellatus</name>
    <dbReference type="NCBI Taxonomy" id="259542"/>
    <lineage>
        <taxon>Eukaryota</taxon>
        <taxon>Metazoa</taxon>
        <taxon>Spiralia</taxon>
        <taxon>Lophotrochozoa</taxon>
        <taxon>Mollusca</taxon>
        <taxon>Gastropoda</taxon>
        <taxon>Heterobranchia</taxon>
        <taxon>Euthyneura</taxon>
        <taxon>Panpulmonata</taxon>
        <taxon>Sacoglossa</taxon>
        <taxon>Placobranchoidea</taxon>
        <taxon>Plakobranchidae</taxon>
        <taxon>Plakobranchus</taxon>
    </lineage>
</organism>
<accession>A0AAV4D3S8</accession>
<protein>
    <submittedName>
        <fullName evidence="3">Run and fyve domain-containing protein 2-like</fullName>
    </submittedName>
</protein>
<comment type="caution">
    <text evidence="3">The sequence shown here is derived from an EMBL/GenBank/DDBJ whole genome shotgun (WGS) entry which is preliminary data.</text>
</comment>
<evidence type="ECO:0000313" key="4">
    <source>
        <dbReference type="Proteomes" id="UP000735302"/>
    </source>
</evidence>
<dbReference type="EMBL" id="BLXT01007365">
    <property type="protein sequence ID" value="GFO38829.1"/>
    <property type="molecule type" value="Genomic_DNA"/>
</dbReference>
<sequence length="135" mass="15223">MCALFRLNHVTNQACEGTVKHKTEMVSKLEEKTNQLVSAMKDMEQRLKQAESDKVAAEETARKLGLIIAEKDQKRPQQGDLRLSGPPSGQGACGWARTRDRRIPADLRADSLSTMPPTPHQLERQLLKDYQRLNS</sequence>
<name>A0AAV4D3S8_9GAST</name>
<evidence type="ECO:0000313" key="3">
    <source>
        <dbReference type="EMBL" id="GFO38829.1"/>
    </source>
</evidence>
<evidence type="ECO:0000256" key="1">
    <source>
        <dbReference type="SAM" id="Coils"/>
    </source>
</evidence>
<keyword evidence="4" id="KW-1185">Reference proteome</keyword>
<feature type="compositionally biased region" description="Basic and acidic residues" evidence="2">
    <location>
        <begin position="97"/>
        <end position="109"/>
    </location>
</feature>
<feature type="region of interest" description="Disordered" evidence="2">
    <location>
        <begin position="70"/>
        <end position="120"/>
    </location>
</feature>
<dbReference type="AlphaFoldDB" id="A0AAV4D3S8"/>
<keyword evidence="1" id="KW-0175">Coiled coil</keyword>
<proteinExistence type="predicted"/>
<gene>
    <name evidence="3" type="ORF">PoB_006533400</name>
</gene>
<feature type="coiled-coil region" evidence="1">
    <location>
        <begin position="26"/>
        <end position="60"/>
    </location>
</feature>
<evidence type="ECO:0000256" key="2">
    <source>
        <dbReference type="SAM" id="MobiDB-lite"/>
    </source>
</evidence>
<reference evidence="3 4" key="1">
    <citation type="journal article" date="2021" name="Elife">
        <title>Chloroplast acquisition without the gene transfer in kleptoplastic sea slugs, Plakobranchus ocellatus.</title>
        <authorList>
            <person name="Maeda T."/>
            <person name="Takahashi S."/>
            <person name="Yoshida T."/>
            <person name="Shimamura S."/>
            <person name="Takaki Y."/>
            <person name="Nagai Y."/>
            <person name="Toyoda A."/>
            <person name="Suzuki Y."/>
            <person name="Arimoto A."/>
            <person name="Ishii H."/>
            <person name="Satoh N."/>
            <person name="Nishiyama T."/>
            <person name="Hasebe M."/>
            <person name="Maruyama T."/>
            <person name="Minagawa J."/>
            <person name="Obokata J."/>
            <person name="Shigenobu S."/>
        </authorList>
    </citation>
    <scope>NUCLEOTIDE SEQUENCE [LARGE SCALE GENOMIC DNA]</scope>
</reference>
<dbReference type="Proteomes" id="UP000735302">
    <property type="component" value="Unassembled WGS sequence"/>
</dbReference>